<evidence type="ECO:0000256" key="1">
    <source>
        <dbReference type="SAM" id="Phobius"/>
    </source>
</evidence>
<dbReference type="EMBL" id="OKRC01000001">
    <property type="protein sequence ID" value="SPE18752.1"/>
    <property type="molecule type" value="Genomic_DNA"/>
</dbReference>
<dbReference type="RefSeq" id="WP_016265016.1">
    <property type="nucleotide sequence ID" value="NZ_AP017931.1"/>
</dbReference>
<keyword evidence="1" id="KW-1133">Transmembrane helix</keyword>
<name>A0A094Y1B2_LATSK</name>
<dbReference type="Proteomes" id="UP000234349">
    <property type="component" value="Unassembled WGS sequence"/>
</dbReference>
<comment type="caution">
    <text evidence="3">The sequence shown here is derived from an EMBL/GenBank/DDBJ whole genome shotgun (WGS) entry which is preliminary data.</text>
</comment>
<dbReference type="GeneID" id="57133697"/>
<organism evidence="3 5">
    <name type="scientific">Latilactobacillus sakei</name>
    <name type="common">Lactobacillus sakei</name>
    <dbReference type="NCBI Taxonomy" id="1599"/>
    <lineage>
        <taxon>Bacteria</taxon>
        <taxon>Bacillati</taxon>
        <taxon>Bacillota</taxon>
        <taxon>Bacilli</taxon>
        <taxon>Lactobacillales</taxon>
        <taxon>Lactobacillaceae</taxon>
        <taxon>Latilactobacillus</taxon>
    </lineage>
</organism>
<dbReference type="AlphaFoldDB" id="A0A094Y1B2"/>
<dbReference type="EMBL" id="MKGH01000027">
    <property type="protein sequence ID" value="PKX77813.1"/>
    <property type="molecule type" value="Genomic_DNA"/>
</dbReference>
<keyword evidence="1" id="KW-0472">Membrane</keyword>
<feature type="transmembrane region" description="Helical" evidence="1">
    <location>
        <begin position="70"/>
        <end position="88"/>
    </location>
</feature>
<evidence type="ECO:0000313" key="5">
    <source>
        <dbReference type="Proteomes" id="UP000239650"/>
    </source>
</evidence>
<evidence type="ECO:0000313" key="4">
    <source>
        <dbReference type="Proteomes" id="UP000234349"/>
    </source>
</evidence>
<proteinExistence type="predicted"/>
<reference evidence="3 5" key="2">
    <citation type="submission" date="2018-02" db="EMBL/GenBank/DDBJ databases">
        <authorList>
            <person name="Rodrigo-Torres L."/>
            <person name="Arahal R. D."/>
            <person name="Lucena T."/>
        </authorList>
    </citation>
    <scope>NUCLEOTIDE SEQUENCE [LARGE SCALE GENOMIC DNA]</scope>
    <source>
        <strain evidence="3 5">CECT 9267</strain>
    </source>
</reference>
<feature type="transmembrane region" description="Helical" evidence="1">
    <location>
        <begin position="6"/>
        <end position="23"/>
    </location>
</feature>
<gene>
    <name evidence="2" type="ORF">CUR37_06265</name>
    <name evidence="3" type="ORF">LAS9267_00283</name>
</gene>
<evidence type="ECO:0000313" key="3">
    <source>
        <dbReference type="EMBL" id="SPE18752.1"/>
    </source>
</evidence>
<sequence>MISFVLILFLVVIALLGGVLCYYQNKSFLLFNLAENRRLGRRVLVAGWLLLLIAVLGLVIFITLPLTWNLITVIAASLVTGFVALSFAGSL</sequence>
<evidence type="ECO:0008006" key="6">
    <source>
        <dbReference type="Google" id="ProtNLM"/>
    </source>
</evidence>
<accession>A0A094Y1B2</accession>
<protein>
    <recommendedName>
        <fullName evidence="6">DUF3784 domain-containing protein</fullName>
    </recommendedName>
</protein>
<evidence type="ECO:0000313" key="2">
    <source>
        <dbReference type="EMBL" id="PKX77813.1"/>
    </source>
</evidence>
<reference evidence="2 4" key="1">
    <citation type="submission" date="2016-09" db="EMBL/GenBank/DDBJ databases">
        <authorList>
            <person name="Inglin R.C."/>
        </authorList>
    </citation>
    <scope>NUCLEOTIDE SEQUENCE [LARGE SCALE GENOMIC DNA]</scope>
    <source>
        <strain evidence="2 4">RI-517</strain>
    </source>
</reference>
<keyword evidence="1" id="KW-0812">Transmembrane</keyword>
<dbReference type="Proteomes" id="UP000239650">
    <property type="component" value="Unassembled WGS sequence"/>
</dbReference>
<feature type="transmembrane region" description="Helical" evidence="1">
    <location>
        <begin position="43"/>
        <end position="64"/>
    </location>
</feature>